<feature type="domain" description="Alpha-L-rhamnosidase six-hairpin glycosidase" evidence="6">
    <location>
        <begin position="447"/>
        <end position="784"/>
    </location>
</feature>
<protein>
    <recommendedName>
        <fullName evidence="2">alpha-L-rhamnosidase</fullName>
        <ecNumber evidence="2">3.2.1.40</ecNumber>
    </recommendedName>
</protein>
<dbReference type="Gene3D" id="2.60.120.260">
    <property type="entry name" value="Galactose-binding domain-like"/>
    <property type="match status" value="2"/>
</dbReference>
<sequence>MKVRIDRMYVESSEEPLGIDVPSPAFRWSFAGDAGRGLLQAACRIVVALSEQEAGSGTGTVWDSGFKDTRNCAQLPYEGPPLLSRTRYYWRVEVRMAAGEPLCSRVSWFETGLLHEQDWLASWMEAPASGEQAEDGAAPGALPLFRTEFRLALPVKSARVYVCGLGHYELRLNGRKVGDRVLEPGWTNYHRTCLYSVYDVTQYLQEGANAAGVLLGNGFYHVAGGRYTKYKGSFGTPKCLVQLEAELSDGSRVTLASGEGWRTAPGPLTFSCIYGGEDYDARLERPGWDRPGYAEDGGWTPALRAAAPAGKLKAQGSPPLLVRRVYHPAGYTHPRPGVYVADLGQNFAGWVRIRVRGAAGTRITLSPGELLKEDGTVSQKWTGSPYRFHYTLRGDDEEIWSPRFSYYGFRYVQVEGAVPAGVAEFYSTLGDAGLLGLEGCMIDPDMERTGSFECSDDLLNRTHEIINMAILSNAKSIFTDCPHREKLGWLEQVHLMGPSAAYNHDIERLLVKTMEDIRDAQLPGGMVPTTAPEYVVFPEPWEVFRDSVSWGAAYVLTGWNLLTLYGSRRLLEEHYGGMKAYVDYVTGRSKGYLVDYGLGDWYDVGPNGPGFTQNTPVALTETAMYHHMTEVFAGIAQLLGRGEDASFYRSLCGRIKKAFREAFFDGEACRYAEGSQTSYAMPLVLGLAAEEHEPALLAGLIEVIRRQGLRTTAGDVGHRYVLLALMQSGHSDLVYGMARQSESPGYAYQLLHGATTLTEAWDGPTVGKSQNHFMLGHIEEWFYAGLAGIRYRFDPAAEGFALDLRPAFPEGLSYVRASHRLPCGTVRVGWEKSGSGQLTLEADVPVNCTAELRLPASSADAVTESGSPLREAQGIRCTAWEDGCAVLRLGSGSYRFHSTL</sequence>
<dbReference type="AlphaFoldDB" id="F8FG25"/>
<evidence type="ECO:0000259" key="7">
    <source>
        <dbReference type="Pfam" id="PF17390"/>
    </source>
</evidence>
<dbReference type="PANTHER" id="PTHR33307">
    <property type="entry name" value="ALPHA-RHAMNOSIDASE (EUROFUNG)"/>
    <property type="match status" value="1"/>
</dbReference>
<accession>F8FG25</accession>
<dbReference type="SUPFAM" id="SSF48208">
    <property type="entry name" value="Six-hairpin glycosidases"/>
    <property type="match status" value="1"/>
</dbReference>
<dbReference type="Proteomes" id="UP000006620">
    <property type="component" value="Chromosome"/>
</dbReference>
<dbReference type="InterPro" id="IPR008928">
    <property type="entry name" value="6-hairpin_glycosidase_sf"/>
</dbReference>
<dbReference type="GO" id="GO:0005975">
    <property type="term" value="P:carbohydrate metabolic process"/>
    <property type="evidence" value="ECO:0007669"/>
    <property type="project" value="InterPro"/>
</dbReference>
<dbReference type="InterPro" id="IPR016007">
    <property type="entry name" value="Alpha_rhamnosid"/>
</dbReference>
<proteinExistence type="predicted"/>
<evidence type="ECO:0000256" key="2">
    <source>
        <dbReference type="ARBA" id="ARBA00012652"/>
    </source>
</evidence>
<evidence type="ECO:0000313" key="9">
    <source>
        <dbReference type="Proteomes" id="UP000006620"/>
    </source>
</evidence>
<reference evidence="9" key="1">
    <citation type="submission" date="2011-06" db="EMBL/GenBank/DDBJ databases">
        <title>Complete genome sequence of Paenibacillus mucilaginosus KNP414.</title>
        <authorList>
            <person name="Wang J."/>
            <person name="Hu S."/>
            <person name="Hu X."/>
            <person name="Zhang B."/>
            <person name="Dong D."/>
            <person name="Zhang S."/>
            <person name="Zhao K."/>
            <person name="Wu D."/>
        </authorList>
    </citation>
    <scope>NUCLEOTIDE SEQUENCE [LARGE SCALE GENOMIC DNA]</scope>
    <source>
        <strain evidence="9">KNP414</strain>
    </source>
</reference>
<dbReference type="PANTHER" id="PTHR33307:SF11">
    <property type="entry name" value="ALPHA-L-RHAMNOSIDASE"/>
    <property type="match status" value="1"/>
</dbReference>
<organism evidence="8 9">
    <name type="scientific">Paenibacillus mucilaginosus (strain KNP414)</name>
    <dbReference type="NCBI Taxonomy" id="1036673"/>
    <lineage>
        <taxon>Bacteria</taxon>
        <taxon>Bacillati</taxon>
        <taxon>Bacillota</taxon>
        <taxon>Bacilli</taxon>
        <taxon>Bacillales</taxon>
        <taxon>Paenibacillaceae</taxon>
        <taxon>Paenibacillus</taxon>
    </lineage>
</organism>
<dbReference type="Gene3D" id="2.60.40.10">
    <property type="entry name" value="Immunoglobulins"/>
    <property type="match status" value="1"/>
</dbReference>
<evidence type="ECO:0000259" key="4">
    <source>
        <dbReference type="Pfam" id="PF05592"/>
    </source>
</evidence>
<dbReference type="KEGG" id="pms:KNP414_04757"/>
<gene>
    <name evidence="8" type="ordered locus">KNP414_04757</name>
</gene>
<dbReference type="Pfam" id="PF17389">
    <property type="entry name" value="Bac_rhamnosid6H"/>
    <property type="match status" value="1"/>
</dbReference>
<dbReference type="InterPro" id="IPR035396">
    <property type="entry name" value="Bac_rhamnosid6H"/>
</dbReference>
<keyword evidence="3" id="KW-0378">Hydrolase</keyword>
<evidence type="ECO:0000259" key="6">
    <source>
        <dbReference type="Pfam" id="PF17389"/>
    </source>
</evidence>
<dbReference type="Pfam" id="PF05592">
    <property type="entry name" value="Bac_rhamnosid"/>
    <property type="match status" value="1"/>
</dbReference>
<dbReference type="Pfam" id="PF25788">
    <property type="entry name" value="Ig_Rha78A_N"/>
    <property type="match status" value="1"/>
</dbReference>
<dbReference type="GO" id="GO:0030596">
    <property type="term" value="F:alpha-L-rhamnosidase activity"/>
    <property type="evidence" value="ECO:0007669"/>
    <property type="project" value="UniProtKB-EC"/>
</dbReference>
<comment type="catalytic activity">
    <reaction evidence="1">
        <text>Hydrolysis of terminal non-reducing alpha-L-rhamnose residues in alpha-L-rhamnosides.</text>
        <dbReference type="EC" id="3.2.1.40"/>
    </reaction>
</comment>
<dbReference type="Pfam" id="PF17390">
    <property type="entry name" value="Bac_rhamnosid_C"/>
    <property type="match status" value="1"/>
</dbReference>
<dbReference type="PATRIC" id="fig|1036673.3.peg.4382"/>
<dbReference type="PIRSF" id="PIRSF010631">
    <property type="entry name" value="A-rhamnsds"/>
    <property type="match status" value="1"/>
</dbReference>
<evidence type="ECO:0000256" key="3">
    <source>
        <dbReference type="ARBA" id="ARBA00022801"/>
    </source>
</evidence>
<dbReference type="InterPro" id="IPR035398">
    <property type="entry name" value="Bac_rhamnosid_C"/>
</dbReference>
<feature type="domain" description="Bacterial alpha-L-rhamnosidase N-terminal" evidence="5">
    <location>
        <begin position="155"/>
        <end position="321"/>
    </location>
</feature>
<dbReference type="HOGENOM" id="CLU_002926_1_1_9"/>
<dbReference type="Gene3D" id="2.60.420.10">
    <property type="entry name" value="Maltose phosphorylase, domain 3"/>
    <property type="match status" value="1"/>
</dbReference>
<reference evidence="8 9" key="2">
    <citation type="journal article" date="2013" name="Genome Announc.">
        <title>Genome Sequence of Growth-Improving Paenibacillus mucilaginosus Strain KNP414.</title>
        <authorList>
            <person name="Lu J.J."/>
            <person name="Wang J.F."/>
            <person name="Hu X.F."/>
        </authorList>
    </citation>
    <scope>NUCLEOTIDE SEQUENCE [LARGE SCALE GENOMIC DNA]</scope>
    <source>
        <strain evidence="8 9">KNP414</strain>
    </source>
</reference>
<dbReference type="InterPro" id="IPR008902">
    <property type="entry name" value="Rhamnosid_concanavalin"/>
</dbReference>
<dbReference type="InterPro" id="IPR013737">
    <property type="entry name" value="Bac_rhamnosid_N"/>
</dbReference>
<evidence type="ECO:0000313" key="8">
    <source>
        <dbReference type="EMBL" id="AEI43287.1"/>
    </source>
</evidence>
<evidence type="ECO:0000259" key="5">
    <source>
        <dbReference type="Pfam" id="PF08531"/>
    </source>
</evidence>
<dbReference type="InterPro" id="IPR013783">
    <property type="entry name" value="Ig-like_fold"/>
</dbReference>
<evidence type="ECO:0000256" key="1">
    <source>
        <dbReference type="ARBA" id="ARBA00001445"/>
    </source>
</evidence>
<dbReference type="Pfam" id="PF08531">
    <property type="entry name" value="Bac_rhamnosid_N"/>
    <property type="match status" value="1"/>
</dbReference>
<feature type="domain" description="Alpha-L-rhamnosidase C-terminal" evidence="7">
    <location>
        <begin position="804"/>
        <end position="865"/>
    </location>
</feature>
<name>F8FG25_PAEMK</name>
<dbReference type="EC" id="3.2.1.40" evidence="2"/>
<dbReference type="Gene3D" id="1.50.10.10">
    <property type="match status" value="1"/>
</dbReference>
<dbReference type="EMBL" id="CP002869">
    <property type="protein sequence ID" value="AEI43287.1"/>
    <property type="molecule type" value="Genomic_DNA"/>
</dbReference>
<dbReference type="InterPro" id="IPR012341">
    <property type="entry name" value="6hp_glycosidase-like_sf"/>
</dbReference>
<feature type="domain" description="Alpha-L-rhamnosidase concanavalin-like" evidence="4">
    <location>
        <begin position="335"/>
        <end position="419"/>
    </location>
</feature>